<dbReference type="Proteomes" id="UP000015453">
    <property type="component" value="Unassembled WGS sequence"/>
</dbReference>
<reference evidence="4 5" key="1">
    <citation type="journal article" date="2013" name="BMC Genomics">
        <title>The miniature genome of a carnivorous plant Genlisea aurea contains a low number of genes and short non-coding sequences.</title>
        <authorList>
            <person name="Leushkin E.V."/>
            <person name="Sutormin R.A."/>
            <person name="Nabieva E.R."/>
            <person name="Penin A.A."/>
            <person name="Kondrashov A.S."/>
            <person name="Logacheva M.D."/>
        </authorList>
    </citation>
    <scope>NUCLEOTIDE SEQUENCE [LARGE SCALE GENOMIC DNA]</scope>
</reference>
<feature type="domain" description="FAS1" evidence="3">
    <location>
        <begin position="65"/>
        <end position="158"/>
    </location>
</feature>
<evidence type="ECO:0000256" key="2">
    <source>
        <dbReference type="SAM" id="SignalP"/>
    </source>
</evidence>
<dbReference type="SUPFAM" id="SSF82153">
    <property type="entry name" value="FAS1 domain"/>
    <property type="match status" value="2"/>
</dbReference>
<evidence type="ECO:0000259" key="3">
    <source>
        <dbReference type="SMART" id="SM00554"/>
    </source>
</evidence>
<dbReference type="PANTHER" id="PTHR33985">
    <property type="entry name" value="OS02G0491300 PROTEIN-RELATED"/>
    <property type="match status" value="1"/>
</dbReference>
<feature type="signal peptide" evidence="2">
    <location>
        <begin position="1"/>
        <end position="22"/>
    </location>
</feature>
<dbReference type="Pfam" id="PF02469">
    <property type="entry name" value="Fasciclin"/>
    <property type="match status" value="1"/>
</dbReference>
<sequence>MASLKSSLAFLILGLYVFFAGAQPSPEPRGSIVNAEETLAESGHTAMSLTLQLVADVLPFAERLTIFSPPDAAFDAEGQPSLNQLLLHFSPVFLSPDSLSSLPFLSTIPSLSRPNHLTVTSNATAGISIDDVGVSSQNPIFDDGSVIVYGVADFFQTNFTTPAANFTTLDLQCRSVETISRLEGASRVLKSRGYAIMAWFLDLQMMGFLDQNTLSDEAATKWTVFAPVDEELVNFSGDFLGYSSLFTRHLIPCRVRWNDLQQMPNATVISKNLNGFNLETSTQDSAVKINGVDVIFPEMYSSQWLVIHGISGVIPLPENWEIAAR</sequence>
<evidence type="ECO:0000313" key="4">
    <source>
        <dbReference type="EMBL" id="EPS58288.1"/>
    </source>
</evidence>
<comment type="similarity">
    <text evidence="1">Belongs to the fasciclin-like AGP family.</text>
</comment>
<evidence type="ECO:0000256" key="1">
    <source>
        <dbReference type="ARBA" id="ARBA00007843"/>
    </source>
</evidence>
<proteinExistence type="inferred from homology"/>
<keyword evidence="5" id="KW-1185">Reference proteome</keyword>
<dbReference type="PANTHER" id="PTHR33985:SF17">
    <property type="entry name" value="FASCICLIN-LIKE ARABINOGALACTAN PROTEIN 20"/>
    <property type="match status" value="1"/>
</dbReference>
<dbReference type="SMART" id="SM00554">
    <property type="entry name" value="FAS1"/>
    <property type="match status" value="2"/>
</dbReference>
<dbReference type="OrthoDB" id="1893649at2759"/>
<protein>
    <recommendedName>
        <fullName evidence="3">FAS1 domain-containing protein</fullName>
    </recommendedName>
</protein>
<organism evidence="4 5">
    <name type="scientific">Genlisea aurea</name>
    <dbReference type="NCBI Taxonomy" id="192259"/>
    <lineage>
        <taxon>Eukaryota</taxon>
        <taxon>Viridiplantae</taxon>
        <taxon>Streptophyta</taxon>
        <taxon>Embryophyta</taxon>
        <taxon>Tracheophyta</taxon>
        <taxon>Spermatophyta</taxon>
        <taxon>Magnoliopsida</taxon>
        <taxon>eudicotyledons</taxon>
        <taxon>Gunneridae</taxon>
        <taxon>Pentapetalae</taxon>
        <taxon>asterids</taxon>
        <taxon>lamiids</taxon>
        <taxon>Lamiales</taxon>
        <taxon>Lentibulariaceae</taxon>
        <taxon>Genlisea</taxon>
    </lineage>
</organism>
<dbReference type="Gene3D" id="2.30.180.10">
    <property type="entry name" value="FAS1 domain"/>
    <property type="match status" value="1"/>
</dbReference>
<dbReference type="InterPro" id="IPR036378">
    <property type="entry name" value="FAS1_dom_sf"/>
</dbReference>
<gene>
    <name evidence="4" type="ORF">M569_16529</name>
</gene>
<evidence type="ECO:0000313" key="5">
    <source>
        <dbReference type="Proteomes" id="UP000015453"/>
    </source>
</evidence>
<name>S8D6J0_9LAMI</name>
<keyword evidence="2" id="KW-0732">Signal</keyword>
<dbReference type="InterPro" id="IPR052806">
    <property type="entry name" value="Fasciclin-like_AGP"/>
</dbReference>
<feature type="domain" description="FAS1" evidence="3">
    <location>
        <begin position="223"/>
        <end position="318"/>
    </location>
</feature>
<dbReference type="EMBL" id="AUSU01009361">
    <property type="protein sequence ID" value="EPS58288.1"/>
    <property type="molecule type" value="Genomic_DNA"/>
</dbReference>
<feature type="chain" id="PRO_5004549471" description="FAS1 domain-containing protein" evidence="2">
    <location>
        <begin position="23"/>
        <end position="325"/>
    </location>
</feature>
<dbReference type="AlphaFoldDB" id="S8D6J0"/>
<dbReference type="InterPro" id="IPR000782">
    <property type="entry name" value="FAS1_domain"/>
</dbReference>
<comment type="caution">
    <text evidence="4">The sequence shown here is derived from an EMBL/GenBank/DDBJ whole genome shotgun (WGS) entry which is preliminary data.</text>
</comment>
<accession>S8D6J0</accession>